<feature type="domain" description="Tyrosine-protein phosphatase" evidence="7">
    <location>
        <begin position="1002"/>
        <end position="1260"/>
    </location>
</feature>
<evidence type="ECO:0000259" key="7">
    <source>
        <dbReference type="PROSITE" id="PS50055"/>
    </source>
</evidence>
<keyword evidence="4" id="KW-0904">Protein phosphatase</keyword>
<dbReference type="FunFam" id="3.90.190.10:FF:000102">
    <property type="entry name" value="Receptor-type tyrosine-protein phosphatase"/>
    <property type="match status" value="1"/>
</dbReference>
<dbReference type="GO" id="GO:0004725">
    <property type="term" value="F:protein tyrosine phosphatase activity"/>
    <property type="evidence" value="ECO:0007669"/>
    <property type="project" value="UniProtKB-EC"/>
</dbReference>
<dbReference type="Gene3D" id="2.170.300.10">
    <property type="entry name" value="Tie2 ligand-binding domain superfamily"/>
    <property type="match status" value="1"/>
</dbReference>
<dbReference type="CDD" id="cd00047">
    <property type="entry name" value="PTPc"/>
    <property type="match status" value="1"/>
</dbReference>
<keyword evidence="3" id="KW-0378">Hydrolase</keyword>
<dbReference type="PROSITE" id="PS50055">
    <property type="entry name" value="TYR_PHOSPHATASE_PTP"/>
    <property type="match status" value="3"/>
</dbReference>
<dbReference type="GeneID" id="111116631"/>
<accession>A0A8B8C6J1</accession>
<dbReference type="InterPro" id="IPR003595">
    <property type="entry name" value="Tyr_Pase_cat"/>
</dbReference>
<feature type="transmembrane region" description="Helical" evidence="6">
    <location>
        <begin position="615"/>
        <end position="640"/>
    </location>
</feature>
<dbReference type="Gene3D" id="3.90.190.10">
    <property type="entry name" value="Protein tyrosine phosphatase superfamily"/>
    <property type="match status" value="3"/>
</dbReference>
<evidence type="ECO:0000256" key="4">
    <source>
        <dbReference type="ARBA" id="ARBA00022912"/>
    </source>
</evidence>
<evidence type="ECO:0000256" key="3">
    <source>
        <dbReference type="ARBA" id="ARBA00022801"/>
    </source>
</evidence>
<dbReference type="SUPFAM" id="SSF49785">
    <property type="entry name" value="Galactose-binding domain-like"/>
    <property type="match status" value="1"/>
</dbReference>
<evidence type="ECO:0000313" key="9">
    <source>
        <dbReference type="Proteomes" id="UP000694844"/>
    </source>
</evidence>
<dbReference type="Proteomes" id="UP000694844">
    <property type="component" value="Chromosome 10"/>
</dbReference>
<evidence type="ECO:0000256" key="6">
    <source>
        <dbReference type="SAM" id="Phobius"/>
    </source>
</evidence>
<dbReference type="SUPFAM" id="SSF52799">
    <property type="entry name" value="(Phosphotyrosine protein) phosphatases II"/>
    <property type="match status" value="3"/>
</dbReference>
<dbReference type="EC" id="3.1.3.48" evidence="2"/>
<dbReference type="RefSeq" id="XP_022311337.1">
    <property type="nucleotide sequence ID" value="XM_022455629.1"/>
</dbReference>
<dbReference type="PROSITE" id="PS50056">
    <property type="entry name" value="TYR_PHOSPHATASE_2"/>
    <property type="match status" value="2"/>
</dbReference>
<feature type="domain" description="Tyrosine specific protein phosphatases" evidence="8">
    <location>
        <begin position="889"/>
        <end position="961"/>
    </location>
</feature>
<dbReference type="InterPro" id="IPR016130">
    <property type="entry name" value="Tyr_Pase_AS"/>
</dbReference>
<dbReference type="Gene3D" id="2.60.120.260">
    <property type="entry name" value="Galactose-binding domain-like"/>
    <property type="match status" value="1"/>
</dbReference>
<dbReference type="InterPro" id="IPR029021">
    <property type="entry name" value="Prot-tyrosine_phosphatase-like"/>
</dbReference>
<comment type="catalytic activity">
    <reaction evidence="5">
        <text>O-phospho-L-tyrosyl-[protein] + H2O = L-tyrosyl-[protein] + phosphate</text>
        <dbReference type="Rhea" id="RHEA:10684"/>
        <dbReference type="Rhea" id="RHEA-COMP:10136"/>
        <dbReference type="Rhea" id="RHEA-COMP:20101"/>
        <dbReference type="ChEBI" id="CHEBI:15377"/>
        <dbReference type="ChEBI" id="CHEBI:43474"/>
        <dbReference type="ChEBI" id="CHEBI:46858"/>
        <dbReference type="ChEBI" id="CHEBI:61978"/>
        <dbReference type="EC" id="3.1.3.48"/>
    </reaction>
</comment>
<evidence type="ECO:0000256" key="2">
    <source>
        <dbReference type="ARBA" id="ARBA00013064"/>
    </source>
</evidence>
<organism evidence="9 10">
    <name type="scientific">Crassostrea virginica</name>
    <name type="common">Eastern oyster</name>
    <dbReference type="NCBI Taxonomy" id="6565"/>
    <lineage>
        <taxon>Eukaryota</taxon>
        <taxon>Metazoa</taxon>
        <taxon>Spiralia</taxon>
        <taxon>Lophotrochozoa</taxon>
        <taxon>Mollusca</taxon>
        <taxon>Bivalvia</taxon>
        <taxon>Autobranchia</taxon>
        <taxon>Pteriomorphia</taxon>
        <taxon>Ostreida</taxon>
        <taxon>Ostreoidea</taxon>
        <taxon>Ostreidae</taxon>
        <taxon>Crassostrea</taxon>
    </lineage>
</organism>
<dbReference type="PRINTS" id="PR00700">
    <property type="entry name" value="PRTYPHPHTASE"/>
</dbReference>
<dbReference type="SMART" id="SM00181">
    <property type="entry name" value="EGF"/>
    <property type="match status" value="4"/>
</dbReference>
<evidence type="ECO:0000256" key="5">
    <source>
        <dbReference type="ARBA" id="ARBA00051722"/>
    </source>
</evidence>
<dbReference type="InterPro" id="IPR008979">
    <property type="entry name" value="Galactose-bd-like_sf"/>
</dbReference>
<keyword evidence="6" id="KW-0472">Membrane</keyword>
<sequence>MCCHVVQWCYLLQSFTTRNCFIAGRYPNHGEAVDLIRLLINHKCSILVSVDPLVDVPYSKEWFATSSEIHNIQVEVTPVAKISEHVTLSTLRAKEAFAHHWHQTTVYELTSRTCSDNTPCDFDPMLDVIKSVQLDNRIDINKKLVVLSRDGATGCGVFCAVYNAIQQLQQDEVVDMFTIVRQLQSWRPEMFSSLNNLLYLVKLKRQQVLPSVIMSPLVQLTVILIKKISRCSHTNDLATITEAWLRINLERVYSIKSVKFWYRGSRTTRLPGYSIRVSNTSVITFASICYQNPRNSILPDVLEEECHMTGQFVWLYQNNTLDGLCPMLEICEVQIFGCETGRYGTNCSKTCGHCKNNDQCGIVSGKCDESGCAKRNFYPPLCTECIPGMYGENCLYHCSQFCQNKTCRRYNGTCLYGCEKGYIGSNCNQTCSSGKYGDECKEACGNCYQKQACNHVDGFCADGCNEGFKGELCKTPCSDGEFGKDCTQNCSGNCLDKVACDKYNGTCDSCSSGYIGSKCDATCQYGRYGLNCSLDCGHCIDSTNCNHVNGTCTLGCAPGWQNLDKCVTPCTNGTFGKGCMYNCTAKCDNGEFCDRKDGSCPEGPMEQLTEDQPHIGAIAGSISAVVIVALVTFGLVFIMFRRRGKKKEKTHQRMSKLDQKDIQQNEERITDFDEESKHNDNVYYNAAKRRKASIKITDIGDLIHVLETGKDNNFENEFNIIPYGEQVGIPCTVGKQAHNIPKNRFKTTFPYDHSRIILRTNGSDDYINANYIKNADGEKVYIASQGPKLNTVEDFWRMVWQENILLIAMVTNLTEGSSIKCERYWPDTITEKMVTGIYSIQLLSQKMYANFASHQLKVVNKETRTSRQILHLQYTTWPDHGTPSPLELLVFYQYVSRAMDEHPKNKLLVHCSAGIGRTGTFIALDALYRQGIKEGKINIVEYVNTMREDRMNMIQNASQYQFLYHVLHEAFRGKGQFISKDNFIREVDSQTLPNKAVNQSRFRKEFMELNSMKPVFAENEKKFGRQHLNLNMTSSVLPCDKIRIILSSHVPGRTTYINAVPLSTFTMKDCLIAAQYPVTGAGLDLIRLLIDQECTTLVSLNPLSKVQSSKEWVPSAAETLSLHKYKVQSVKIVRLSEHVCKLTVKIQQESNDDWHSVNIYDVVTWDMKDNLPSNVDVLIDVVKSVKREENMDQEHKMTILSRDGATGCGVFCAVYNAIQQLQQDEEVDMFTIVRLLQSRRPEMISSLNEYVFSCQAVAQYIKLEPEEVYVNPEAKTDTMDENIYANT</sequence>
<dbReference type="PANTHER" id="PTHR19134:SF562">
    <property type="entry name" value="PROTEIN-TYROSINE-PHOSPHATASE"/>
    <property type="match status" value="1"/>
</dbReference>
<evidence type="ECO:0000313" key="10">
    <source>
        <dbReference type="RefSeq" id="XP_022311337.1"/>
    </source>
</evidence>
<proteinExistence type="inferred from homology"/>
<protein>
    <recommendedName>
        <fullName evidence="2">protein-tyrosine-phosphatase</fullName>
        <ecNumber evidence="2">3.1.3.48</ecNumber>
    </recommendedName>
</protein>
<dbReference type="InterPro" id="IPR050348">
    <property type="entry name" value="Protein-Tyr_Phosphatase"/>
</dbReference>
<dbReference type="SMART" id="SM00194">
    <property type="entry name" value="PTPc"/>
    <property type="match status" value="2"/>
</dbReference>
<dbReference type="OrthoDB" id="6186873at2759"/>
<comment type="similarity">
    <text evidence="1">Belongs to the protein-tyrosine phosphatase family.</text>
</comment>
<reference evidence="10" key="1">
    <citation type="submission" date="2025-08" db="UniProtKB">
        <authorList>
            <consortium name="RefSeq"/>
        </authorList>
    </citation>
    <scope>IDENTIFICATION</scope>
    <source>
        <tissue evidence="10">Whole sample</tissue>
    </source>
</reference>
<dbReference type="InterPro" id="IPR000242">
    <property type="entry name" value="PTP_cat"/>
</dbReference>
<keyword evidence="9" id="KW-1185">Reference proteome</keyword>
<name>A0A8B8C6J1_CRAVI</name>
<dbReference type="InterPro" id="IPR000742">
    <property type="entry name" value="EGF"/>
</dbReference>
<keyword evidence="6" id="KW-0812">Transmembrane</keyword>
<evidence type="ECO:0000259" key="8">
    <source>
        <dbReference type="PROSITE" id="PS50056"/>
    </source>
</evidence>
<dbReference type="InterPro" id="IPR000387">
    <property type="entry name" value="Tyr_Pase_dom"/>
</dbReference>
<dbReference type="Pfam" id="PF00102">
    <property type="entry name" value="Y_phosphatase"/>
    <property type="match status" value="3"/>
</dbReference>
<feature type="domain" description="Tyrosine-protein phosphatase" evidence="7">
    <location>
        <begin position="714"/>
        <end position="970"/>
    </location>
</feature>
<keyword evidence="6" id="KW-1133">Transmembrane helix</keyword>
<gene>
    <name evidence="10" type="primary">LOC111116631</name>
</gene>
<dbReference type="KEGG" id="cvn:111116631"/>
<dbReference type="SMART" id="SM00404">
    <property type="entry name" value="PTPc_motif"/>
    <property type="match status" value="3"/>
</dbReference>
<dbReference type="PROSITE" id="PS00383">
    <property type="entry name" value="TYR_PHOSPHATASE_1"/>
    <property type="match status" value="1"/>
</dbReference>
<feature type="domain" description="Tyrosine specific protein phosphatases" evidence="8">
    <location>
        <begin position="1176"/>
        <end position="1251"/>
    </location>
</feature>
<feature type="domain" description="Tyrosine-protein phosphatase" evidence="7">
    <location>
        <begin position="10"/>
        <end position="200"/>
    </location>
</feature>
<dbReference type="PANTHER" id="PTHR19134">
    <property type="entry name" value="RECEPTOR-TYPE TYROSINE-PROTEIN PHOSPHATASE"/>
    <property type="match status" value="1"/>
</dbReference>
<evidence type="ECO:0000256" key="1">
    <source>
        <dbReference type="ARBA" id="ARBA00009580"/>
    </source>
</evidence>